<dbReference type="PANTHER" id="PTHR34701">
    <property type="entry name" value="TRANSCRIPTIONAL REGULATOR MRAZ"/>
    <property type="match status" value="1"/>
</dbReference>
<dbReference type="EMBL" id="BAABWN010000001">
    <property type="protein sequence ID" value="GAA6166261.1"/>
    <property type="molecule type" value="Genomic_DNA"/>
</dbReference>
<dbReference type="NCBIfam" id="TIGR00242">
    <property type="entry name" value="division/cell wall cluster transcriptional repressor MraZ"/>
    <property type="match status" value="1"/>
</dbReference>
<name>A0ABQ0A3M9_9GAMM</name>
<evidence type="ECO:0000313" key="10">
    <source>
        <dbReference type="Proteomes" id="UP001465153"/>
    </source>
</evidence>
<dbReference type="PROSITE" id="PS51740">
    <property type="entry name" value="SPOVT_ABRB"/>
    <property type="match status" value="2"/>
</dbReference>
<dbReference type="CDD" id="cd16320">
    <property type="entry name" value="MraZ_N"/>
    <property type="match status" value="1"/>
</dbReference>
<keyword evidence="6 7" id="KW-0804">Transcription</keyword>
<evidence type="ECO:0000256" key="4">
    <source>
        <dbReference type="ARBA" id="ARBA00023015"/>
    </source>
</evidence>
<evidence type="ECO:0000256" key="5">
    <source>
        <dbReference type="ARBA" id="ARBA00023125"/>
    </source>
</evidence>
<dbReference type="RefSeq" id="WP_233086689.1">
    <property type="nucleotide sequence ID" value="NZ_BAABWN010000001.1"/>
</dbReference>
<comment type="caution">
    <text evidence="9">The sequence shown here is derived from an EMBL/GenBank/DDBJ whole genome shotgun (WGS) entry which is preliminary data.</text>
</comment>
<comment type="subcellular location">
    <subcellularLocation>
        <location evidence="7">Cytoplasm</location>
        <location evidence="7">Nucleoid</location>
    </subcellularLocation>
</comment>
<feature type="domain" description="SpoVT-AbrB" evidence="8">
    <location>
        <begin position="81"/>
        <end position="124"/>
    </location>
</feature>
<evidence type="ECO:0000256" key="6">
    <source>
        <dbReference type="ARBA" id="ARBA00023163"/>
    </source>
</evidence>
<dbReference type="InterPro" id="IPR007159">
    <property type="entry name" value="SpoVT-AbrB_dom"/>
</dbReference>
<gene>
    <name evidence="7 9" type="primary">mraZ</name>
    <name evidence="9" type="ORF">NBRC116591_00710</name>
</gene>
<protein>
    <recommendedName>
        <fullName evidence="1 7">Transcriptional regulator MraZ</fullName>
    </recommendedName>
</protein>
<dbReference type="InterPro" id="IPR038619">
    <property type="entry name" value="MraZ_sf"/>
</dbReference>
<dbReference type="HAMAP" id="MF_01008">
    <property type="entry name" value="MraZ"/>
    <property type="match status" value="1"/>
</dbReference>
<organism evidence="9 10">
    <name type="scientific">Sessilibacter corallicola</name>
    <dbReference type="NCBI Taxonomy" id="2904075"/>
    <lineage>
        <taxon>Bacteria</taxon>
        <taxon>Pseudomonadati</taxon>
        <taxon>Pseudomonadota</taxon>
        <taxon>Gammaproteobacteria</taxon>
        <taxon>Cellvibrionales</taxon>
        <taxon>Cellvibrionaceae</taxon>
        <taxon>Sessilibacter</taxon>
    </lineage>
</organism>
<dbReference type="InterPro" id="IPR037914">
    <property type="entry name" value="SpoVT-AbrB_sf"/>
</dbReference>
<dbReference type="InterPro" id="IPR035642">
    <property type="entry name" value="MraZ_N"/>
</dbReference>
<dbReference type="InterPro" id="IPR035644">
    <property type="entry name" value="MraZ_C"/>
</dbReference>
<dbReference type="Pfam" id="PF02381">
    <property type="entry name" value="MraZ"/>
    <property type="match status" value="2"/>
</dbReference>
<dbReference type="SUPFAM" id="SSF89447">
    <property type="entry name" value="AbrB/MazE/MraZ-like"/>
    <property type="match status" value="1"/>
</dbReference>
<keyword evidence="10" id="KW-1185">Reference proteome</keyword>
<dbReference type="InterPro" id="IPR003444">
    <property type="entry name" value="MraZ"/>
</dbReference>
<sequence length="147" mass="16869">MFLGNQSINMDAKGRVAIPTRTREQLSQVCQGQIVVTAHTEDRCLLMYPKPQWEEILPKLEALPTFNKIARKTKLLMIGYANEFELDDSGRILIPPTLREYAGLEKKVMLIGQGTRLELWSEEHFIARLDESDDDETMPEEMMSLSL</sequence>
<accession>A0ABQ0A3M9</accession>
<evidence type="ECO:0000259" key="8">
    <source>
        <dbReference type="PROSITE" id="PS51740"/>
    </source>
</evidence>
<dbReference type="InterPro" id="IPR020603">
    <property type="entry name" value="MraZ_dom"/>
</dbReference>
<keyword evidence="2 7" id="KW-0963">Cytoplasm</keyword>
<keyword evidence="4 7" id="KW-0805">Transcription regulation</keyword>
<keyword evidence="3" id="KW-0677">Repeat</keyword>
<dbReference type="PANTHER" id="PTHR34701:SF1">
    <property type="entry name" value="TRANSCRIPTIONAL REGULATOR MRAZ"/>
    <property type="match status" value="1"/>
</dbReference>
<comment type="subunit">
    <text evidence="7">Forms oligomers.</text>
</comment>
<evidence type="ECO:0000256" key="3">
    <source>
        <dbReference type="ARBA" id="ARBA00022737"/>
    </source>
</evidence>
<evidence type="ECO:0000256" key="2">
    <source>
        <dbReference type="ARBA" id="ARBA00022490"/>
    </source>
</evidence>
<dbReference type="Proteomes" id="UP001465153">
    <property type="component" value="Unassembled WGS sequence"/>
</dbReference>
<feature type="domain" description="SpoVT-AbrB" evidence="8">
    <location>
        <begin position="5"/>
        <end position="52"/>
    </location>
</feature>
<comment type="similarity">
    <text evidence="7">Belongs to the MraZ family.</text>
</comment>
<dbReference type="CDD" id="cd16321">
    <property type="entry name" value="MraZ_C"/>
    <property type="match status" value="1"/>
</dbReference>
<dbReference type="Gene3D" id="3.40.1550.20">
    <property type="entry name" value="Transcriptional regulator MraZ domain"/>
    <property type="match status" value="1"/>
</dbReference>
<reference evidence="9 10" key="1">
    <citation type="submission" date="2024-04" db="EMBL/GenBank/DDBJ databases">
        <title>Draft genome sequence of Sessilibacter corallicola NBRC 116591.</title>
        <authorList>
            <person name="Miyakawa T."/>
            <person name="Kusuya Y."/>
            <person name="Miura T."/>
        </authorList>
    </citation>
    <scope>NUCLEOTIDE SEQUENCE [LARGE SCALE GENOMIC DNA]</scope>
    <source>
        <strain evidence="9 10">KU-00831-HH</strain>
    </source>
</reference>
<keyword evidence="5 7" id="KW-0238">DNA-binding</keyword>
<evidence type="ECO:0000256" key="7">
    <source>
        <dbReference type="HAMAP-Rule" id="MF_01008"/>
    </source>
</evidence>
<evidence type="ECO:0000256" key="1">
    <source>
        <dbReference type="ARBA" id="ARBA00013860"/>
    </source>
</evidence>
<evidence type="ECO:0000313" key="9">
    <source>
        <dbReference type="EMBL" id="GAA6166261.1"/>
    </source>
</evidence>
<proteinExistence type="inferred from homology"/>